<evidence type="ECO:0000313" key="2">
    <source>
        <dbReference type="Proteomes" id="UP001416858"/>
    </source>
</evidence>
<organism evidence="1 2">
    <name type="scientific">Novipirellula caenicola</name>
    <dbReference type="NCBI Taxonomy" id="1536901"/>
    <lineage>
        <taxon>Bacteria</taxon>
        <taxon>Pseudomonadati</taxon>
        <taxon>Planctomycetota</taxon>
        <taxon>Planctomycetia</taxon>
        <taxon>Pirellulales</taxon>
        <taxon>Pirellulaceae</taxon>
        <taxon>Novipirellula</taxon>
    </lineage>
</organism>
<comment type="caution">
    <text evidence="1">The sequence shown here is derived from an EMBL/GenBank/DDBJ whole genome shotgun (WGS) entry which is preliminary data.</text>
</comment>
<protein>
    <submittedName>
        <fullName evidence="1">Uncharacterized protein</fullName>
    </submittedName>
</protein>
<dbReference type="EMBL" id="BAABRO010000019">
    <property type="protein sequence ID" value="GAA5510153.1"/>
    <property type="molecule type" value="Genomic_DNA"/>
</dbReference>
<evidence type="ECO:0000313" key="1">
    <source>
        <dbReference type="EMBL" id="GAA5510153.1"/>
    </source>
</evidence>
<sequence length="66" mass="7325">MVRTSPTAPDTEDGLNQSASAAVGWYMIRHIPQPHALYKPVPILSSLPFDFGCIGKELKKWPRSLC</sequence>
<dbReference type="Proteomes" id="UP001416858">
    <property type="component" value="Unassembled WGS sequence"/>
</dbReference>
<name>A0ABP9W109_9BACT</name>
<reference evidence="1 2" key="1">
    <citation type="submission" date="2024-02" db="EMBL/GenBank/DDBJ databases">
        <title>Rhodopirellula caenicola NBRC 110016.</title>
        <authorList>
            <person name="Ichikawa N."/>
            <person name="Katano-Makiyama Y."/>
            <person name="Hidaka K."/>
        </authorList>
    </citation>
    <scope>NUCLEOTIDE SEQUENCE [LARGE SCALE GENOMIC DNA]</scope>
    <source>
        <strain evidence="1 2">NBRC 110016</strain>
    </source>
</reference>
<accession>A0ABP9W109</accession>
<proteinExistence type="predicted"/>
<keyword evidence="2" id="KW-1185">Reference proteome</keyword>
<gene>
    <name evidence="1" type="ORF">Rcae01_05659</name>
</gene>